<keyword evidence="2" id="KW-0805">Transcription regulation</keyword>
<evidence type="ECO:0000256" key="1">
    <source>
        <dbReference type="ARBA" id="ARBA00007692"/>
    </source>
</evidence>
<evidence type="ECO:0000256" key="3">
    <source>
        <dbReference type="ARBA" id="ARBA00022946"/>
    </source>
</evidence>
<sequence length="356" mass="40289">MFLYPRLRALLHSQTPKCYLVHSLKSFSTTSDSSQQSFTISYLINNCGLSPQDALKASKRINFSTPEKPDSVITFFKTHGFFTHHIQTIILKDPELLVSNPIKSLLPKFQFLSSKGVSPSDIVATVIRSPRFLRVSLEKHVIPAFELVRSFCPSDKKAIDSIIVCPTSISDGRMKPNVQFLIDFGVTPSCIYHFLRTRPSIICSNDLRNAVEEIKELGFDPSKVSFGVALLAKRAITKSQWDAKFDVLKKWGCSEDAISNAFKRQPNFMLRSPQKLNAVMSFWVEELGWDPSVLLAAPTLFGYSIEKRLTPRALIVKYLLSKGLIKEGACLATPFNVTDEHFQRRYVKRFKETSEL</sequence>
<dbReference type="PANTHER" id="PTHR13068:SF172">
    <property type="entry name" value="TRANSCRIPTION TERMINATION FACTOR FAMILY PROTEIN"/>
    <property type="match status" value="1"/>
</dbReference>
<organism evidence="4 5">
    <name type="scientific">Vicia faba</name>
    <name type="common">Broad bean</name>
    <name type="synonym">Faba vulgaris</name>
    <dbReference type="NCBI Taxonomy" id="3906"/>
    <lineage>
        <taxon>Eukaryota</taxon>
        <taxon>Viridiplantae</taxon>
        <taxon>Streptophyta</taxon>
        <taxon>Embryophyta</taxon>
        <taxon>Tracheophyta</taxon>
        <taxon>Spermatophyta</taxon>
        <taxon>Magnoliopsida</taxon>
        <taxon>eudicotyledons</taxon>
        <taxon>Gunneridae</taxon>
        <taxon>Pentapetalae</taxon>
        <taxon>rosids</taxon>
        <taxon>fabids</taxon>
        <taxon>Fabales</taxon>
        <taxon>Fabaceae</taxon>
        <taxon>Papilionoideae</taxon>
        <taxon>50 kb inversion clade</taxon>
        <taxon>NPAAA clade</taxon>
        <taxon>Hologalegina</taxon>
        <taxon>IRL clade</taxon>
        <taxon>Fabeae</taxon>
        <taxon>Vicia</taxon>
    </lineage>
</organism>
<dbReference type="GO" id="GO:0006353">
    <property type="term" value="P:DNA-templated transcription termination"/>
    <property type="evidence" value="ECO:0007669"/>
    <property type="project" value="UniProtKB-KW"/>
</dbReference>
<dbReference type="AlphaFoldDB" id="A0AAV1ANL9"/>
<proteinExistence type="inferred from homology"/>
<evidence type="ECO:0000313" key="5">
    <source>
        <dbReference type="Proteomes" id="UP001157006"/>
    </source>
</evidence>
<keyword evidence="2" id="KW-0804">Transcription</keyword>
<name>A0AAV1ANL9_VICFA</name>
<keyword evidence="3" id="KW-0809">Transit peptide</keyword>
<evidence type="ECO:0000313" key="4">
    <source>
        <dbReference type="EMBL" id="CAI8610620.1"/>
    </source>
</evidence>
<dbReference type="FunFam" id="1.25.70.10:FF:000001">
    <property type="entry name" value="Mitochondrial transcription termination factor-like"/>
    <property type="match status" value="1"/>
</dbReference>
<keyword evidence="2" id="KW-0806">Transcription termination</keyword>
<evidence type="ECO:0000256" key="2">
    <source>
        <dbReference type="ARBA" id="ARBA00022472"/>
    </source>
</evidence>
<comment type="similarity">
    <text evidence="1">Belongs to the mTERF family.</text>
</comment>
<dbReference type="SMART" id="SM00733">
    <property type="entry name" value="Mterf"/>
    <property type="match status" value="6"/>
</dbReference>
<dbReference type="Gene3D" id="1.25.70.10">
    <property type="entry name" value="Transcription termination factor 3, mitochondrial"/>
    <property type="match status" value="2"/>
</dbReference>
<dbReference type="EMBL" id="OX451739">
    <property type="protein sequence ID" value="CAI8610620.1"/>
    <property type="molecule type" value="Genomic_DNA"/>
</dbReference>
<dbReference type="GO" id="GO:0003676">
    <property type="term" value="F:nucleic acid binding"/>
    <property type="evidence" value="ECO:0007669"/>
    <property type="project" value="InterPro"/>
</dbReference>
<dbReference type="InterPro" id="IPR038538">
    <property type="entry name" value="MTERF_sf"/>
</dbReference>
<dbReference type="InterPro" id="IPR003690">
    <property type="entry name" value="MTERF"/>
</dbReference>
<protein>
    <recommendedName>
        <fullName evidence="6">mTERF protein</fullName>
    </recommendedName>
</protein>
<dbReference type="PANTHER" id="PTHR13068">
    <property type="entry name" value="CGI-12 PROTEIN-RELATED"/>
    <property type="match status" value="1"/>
</dbReference>
<reference evidence="4 5" key="1">
    <citation type="submission" date="2023-01" db="EMBL/GenBank/DDBJ databases">
        <authorList>
            <person name="Kreplak J."/>
        </authorList>
    </citation>
    <scope>NUCLEOTIDE SEQUENCE [LARGE SCALE GENOMIC DNA]</scope>
</reference>
<evidence type="ECO:0008006" key="6">
    <source>
        <dbReference type="Google" id="ProtNLM"/>
    </source>
</evidence>
<dbReference type="Proteomes" id="UP001157006">
    <property type="component" value="Chromosome 4"/>
</dbReference>
<dbReference type="Pfam" id="PF02536">
    <property type="entry name" value="mTERF"/>
    <property type="match status" value="2"/>
</dbReference>
<gene>
    <name evidence="4" type="ORF">VFH_IV191120</name>
</gene>
<keyword evidence="5" id="KW-1185">Reference proteome</keyword>
<accession>A0AAV1ANL9</accession>